<evidence type="ECO:0000313" key="2">
    <source>
        <dbReference type="Proteomes" id="UP001060215"/>
    </source>
</evidence>
<sequence length="122" mass="13817">MVVHRTEILKPENLLLDSKCNVKIVDFGLSNIMWDGHFLKTSCGSPNYVPQRLVNFQMSFVLVPKHQEIQLYGLKASQEVLAMVTMLDPLMMTPMMTISVSMTLMTMTAKLIQNLLKQLEGS</sequence>
<keyword evidence="1" id="KW-0808">Transferase</keyword>
<comment type="caution">
    <text evidence="1">The sequence shown here is derived from an EMBL/GenBank/DDBJ whole genome shotgun (WGS) entry which is preliminary data.</text>
</comment>
<keyword evidence="1" id="KW-0418">Kinase</keyword>
<keyword evidence="2" id="KW-1185">Reference proteome</keyword>
<protein>
    <submittedName>
        <fullName evidence="1">SNF1-related protein kinase catalytic subunit alpha KIN10</fullName>
    </submittedName>
</protein>
<reference evidence="1 2" key="1">
    <citation type="journal article" date="2022" name="Plant J.">
        <title>Chromosome-level genome of Camellia lanceoleosa provides a valuable resource for understanding genome evolution and self-incompatibility.</title>
        <authorList>
            <person name="Gong W."/>
            <person name="Xiao S."/>
            <person name="Wang L."/>
            <person name="Liao Z."/>
            <person name="Chang Y."/>
            <person name="Mo W."/>
            <person name="Hu G."/>
            <person name="Li W."/>
            <person name="Zhao G."/>
            <person name="Zhu H."/>
            <person name="Hu X."/>
            <person name="Ji K."/>
            <person name="Xiang X."/>
            <person name="Song Q."/>
            <person name="Yuan D."/>
            <person name="Jin S."/>
            <person name="Zhang L."/>
        </authorList>
    </citation>
    <scope>NUCLEOTIDE SEQUENCE [LARGE SCALE GENOMIC DNA]</scope>
    <source>
        <strain evidence="1">SQ_2022a</strain>
    </source>
</reference>
<name>A0ACC0J5G6_9ERIC</name>
<proteinExistence type="predicted"/>
<organism evidence="1 2">
    <name type="scientific">Camellia lanceoleosa</name>
    <dbReference type="NCBI Taxonomy" id="1840588"/>
    <lineage>
        <taxon>Eukaryota</taxon>
        <taxon>Viridiplantae</taxon>
        <taxon>Streptophyta</taxon>
        <taxon>Embryophyta</taxon>
        <taxon>Tracheophyta</taxon>
        <taxon>Spermatophyta</taxon>
        <taxon>Magnoliopsida</taxon>
        <taxon>eudicotyledons</taxon>
        <taxon>Gunneridae</taxon>
        <taxon>Pentapetalae</taxon>
        <taxon>asterids</taxon>
        <taxon>Ericales</taxon>
        <taxon>Theaceae</taxon>
        <taxon>Camellia</taxon>
    </lineage>
</organism>
<dbReference type="Proteomes" id="UP001060215">
    <property type="component" value="Chromosome 1"/>
</dbReference>
<gene>
    <name evidence="1" type="ORF">LOK49_LG01G00686</name>
</gene>
<dbReference type="EMBL" id="CM045758">
    <property type="protein sequence ID" value="KAI8032932.1"/>
    <property type="molecule type" value="Genomic_DNA"/>
</dbReference>
<accession>A0ACC0J5G6</accession>
<evidence type="ECO:0000313" key="1">
    <source>
        <dbReference type="EMBL" id="KAI8032932.1"/>
    </source>
</evidence>